<accession>A0AA88EBA7</accession>
<name>A0AA88EBA7_FICCA</name>
<evidence type="ECO:0000313" key="2">
    <source>
        <dbReference type="Proteomes" id="UP001187192"/>
    </source>
</evidence>
<proteinExistence type="predicted"/>
<dbReference type="AlphaFoldDB" id="A0AA88EBA7"/>
<sequence>MEISDFTILASVATSSETCVATPPSTSNETPLETDGLYYSDFECNSGDEELNDDDIEKAYQEMYSK</sequence>
<dbReference type="EMBL" id="BTGU01001201">
    <property type="protein sequence ID" value="GMN70633.1"/>
    <property type="molecule type" value="Genomic_DNA"/>
</dbReference>
<protein>
    <submittedName>
        <fullName evidence="1">Uncharacterized protein</fullName>
    </submittedName>
</protein>
<reference evidence="1" key="1">
    <citation type="submission" date="2023-07" db="EMBL/GenBank/DDBJ databases">
        <title>draft genome sequence of fig (Ficus carica).</title>
        <authorList>
            <person name="Takahashi T."/>
            <person name="Nishimura K."/>
        </authorList>
    </citation>
    <scope>NUCLEOTIDE SEQUENCE</scope>
</reference>
<dbReference type="Proteomes" id="UP001187192">
    <property type="component" value="Unassembled WGS sequence"/>
</dbReference>
<gene>
    <name evidence="1" type="ORF">TIFTF001_039676</name>
</gene>
<keyword evidence="2" id="KW-1185">Reference proteome</keyword>
<organism evidence="1 2">
    <name type="scientific">Ficus carica</name>
    <name type="common">Common fig</name>
    <dbReference type="NCBI Taxonomy" id="3494"/>
    <lineage>
        <taxon>Eukaryota</taxon>
        <taxon>Viridiplantae</taxon>
        <taxon>Streptophyta</taxon>
        <taxon>Embryophyta</taxon>
        <taxon>Tracheophyta</taxon>
        <taxon>Spermatophyta</taxon>
        <taxon>Magnoliopsida</taxon>
        <taxon>eudicotyledons</taxon>
        <taxon>Gunneridae</taxon>
        <taxon>Pentapetalae</taxon>
        <taxon>rosids</taxon>
        <taxon>fabids</taxon>
        <taxon>Rosales</taxon>
        <taxon>Moraceae</taxon>
        <taxon>Ficeae</taxon>
        <taxon>Ficus</taxon>
    </lineage>
</organism>
<evidence type="ECO:0000313" key="1">
    <source>
        <dbReference type="EMBL" id="GMN70633.1"/>
    </source>
</evidence>
<comment type="caution">
    <text evidence="1">The sequence shown here is derived from an EMBL/GenBank/DDBJ whole genome shotgun (WGS) entry which is preliminary data.</text>
</comment>